<gene>
    <name evidence="2" type="ORF">Tco_0921956</name>
</gene>
<feature type="region of interest" description="Disordered" evidence="1">
    <location>
        <begin position="169"/>
        <end position="221"/>
    </location>
</feature>
<dbReference type="PANTHER" id="PTHR11439">
    <property type="entry name" value="GAG-POL-RELATED RETROTRANSPOSON"/>
    <property type="match status" value="1"/>
</dbReference>
<evidence type="ECO:0000313" key="3">
    <source>
        <dbReference type="Proteomes" id="UP001151760"/>
    </source>
</evidence>
<name>A0ABQ5CYG3_9ASTR</name>
<comment type="caution">
    <text evidence="2">The sequence shown here is derived from an EMBL/GenBank/DDBJ whole genome shotgun (WGS) entry which is preliminary data.</text>
</comment>
<feature type="compositionally biased region" description="Low complexity" evidence="1">
    <location>
        <begin position="199"/>
        <end position="211"/>
    </location>
</feature>
<evidence type="ECO:0000313" key="2">
    <source>
        <dbReference type="EMBL" id="GJT31537.1"/>
    </source>
</evidence>
<evidence type="ECO:0000256" key="1">
    <source>
        <dbReference type="SAM" id="MobiDB-lite"/>
    </source>
</evidence>
<organism evidence="2 3">
    <name type="scientific">Tanacetum coccineum</name>
    <dbReference type="NCBI Taxonomy" id="301880"/>
    <lineage>
        <taxon>Eukaryota</taxon>
        <taxon>Viridiplantae</taxon>
        <taxon>Streptophyta</taxon>
        <taxon>Embryophyta</taxon>
        <taxon>Tracheophyta</taxon>
        <taxon>Spermatophyta</taxon>
        <taxon>Magnoliopsida</taxon>
        <taxon>eudicotyledons</taxon>
        <taxon>Gunneridae</taxon>
        <taxon>Pentapetalae</taxon>
        <taxon>asterids</taxon>
        <taxon>campanulids</taxon>
        <taxon>Asterales</taxon>
        <taxon>Asteraceae</taxon>
        <taxon>Asteroideae</taxon>
        <taxon>Anthemideae</taxon>
        <taxon>Anthemidinae</taxon>
        <taxon>Tanacetum</taxon>
    </lineage>
</organism>
<sequence>MKTASTPIETQKPLVKDKEAMMLDVTPKSSHLSAIKRIFRYLKGKPKLGLWYPRVSLFDLESYSNSDYAGANLDRKSIKQQSTDCAKLVPLGKVSTAIETLKKNTAKALISLLTTITLSTTMAVLDSCPKHNMVAYLEKTEGNAEFHEIIDFLNSAVPILMPHCQSLEVPNESQTDSSPAHTSKVPIEQQTDPSPRPSPSTIIPDSIPETSGGNLGVITSR</sequence>
<accession>A0ABQ5CYG3</accession>
<reference evidence="2" key="1">
    <citation type="journal article" date="2022" name="Int. J. Mol. Sci.">
        <title>Draft Genome of Tanacetum Coccineum: Genomic Comparison of Closely Related Tanacetum-Family Plants.</title>
        <authorList>
            <person name="Yamashiro T."/>
            <person name="Shiraishi A."/>
            <person name="Nakayama K."/>
            <person name="Satake H."/>
        </authorList>
    </citation>
    <scope>NUCLEOTIDE SEQUENCE</scope>
</reference>
<reference evidence="2" key="2">
    <citation type="submission" date="2022-01" db="EMBL/GenBank/DDBJ databases">
        <authorList>
            <person name="Yamashiro T."/>
            <person name="Shiraishi A."/>
            <person name="Satake H."/>
            <person name="Nakayama K."/>
        </authorList>
    </citation>
    <scope>NUCLEOTIDE SEQUENCE</scope>
</reference>
<dbReference type="EMBL" id="BQNB010014715">
    <property type="protein sequence ID" value="GJT31537.1"/>
    <property type="molecule type" value="Genomic_DNA"/>
</dbReference>
<protein>
    <submittedName>
        <fullName evidence="2">Uncharacterized protein</fullName>
    </submittedName>
</protein>
<proteinExistence type="predicted"/>
<feature type="compositionally biased region" description="Polar residues" evidence="1">
    <location>
        <begin position="171"/>
        <end position="181"/>
    </location>
</feature>
<dbReference type="PANTHER" id="PTHR11439:SF495">
    <property type="entry name" value="REVERSE TRANSCRIPTASE, RNA-DEPENDENT DNA POLYMERASE-RELATED"/>
    <property type="match status" value="1"/>
</dbReference>
<keyword evidence="3" id="KW-1185">Reference proteome</keyword>
<dbReference type="Proteomes" id="UP001151760">
    <property type="component" value="Unassembled WGS sequence"/>
</dbReference>